<keyword evidence="1" id="KW-0175">Coiled coil</keyword>
<feature type="coiled-coil region" evidence="1">
    <location>
        <begin position="37"/>
        <end position="67"/>
    </location>
</feature>
<evidence type="ECO:0008006" key="3">
    <source>
        <dbReference type="Google" id="ProtNLM"/>
    </source>
</evidence>
<proteinExistence type="predicted"/>
<dbReference type="AlphaFoldDB" id="A0A1C3H9I9"/>
<organism evidence="2">
    <name type="scientific">Serratia marcescens</name>
    <dbReference type="NCBI Taxonomy" id="615"/>
    <lineage>
        <taxon>Bacteria</taxon>
        <taxon>Pseudomonadati</taxon>
        <taxon>Pseudomonadota</taxon>
        <taxon>Gammaproteobacteria</taxon>
        <taxon>Enterobacterales</taxon>
        <taxon>Yersiniaceae</taxon>
        <taxon>Serratia</taxon>
    </lineage>
</organism>
<name>A0A1C3H9I9_SERMA</name>
<sequence>MDKFSELSSNARKAANTFYNWSQLANCTSERLSCLTVEQLKETSELFSNLQAELEAKDNRIAELESIRADASQVFTEIGNELGCNPDNESIMMAIDALKERLATPVRLPNKSDDEFWFDGVFQVAKFDRAVERAIRAAGFTVGDA</sequence>
<dbReference type="EMBL" id="LT575490">
    <property type="protein sequence ID" value="SAY41702.1"/>
    <property type="molecule type" value="Genomic_DNA"/>
</dbReference>
<reference evidence="2" key="1">
    <citation type="submission" date="2016-05" db="EMBL/GenBank/DDBJ databases">
        <authorList>
            <person name="Cock P.J.A."/>
            <person name="Cock P.J.A."/>
        </authorList>
    </citation>
    <scope>NUCLEOTIDE SEQUENCE</scope>
    <source>
        <strain evidence="2">PWN146_assembly</strain>
    </source>
</reference>
<evidence type="ECO:0000256" key="1">
    <source>
        <dbReference type="SAM" id="Coils"/>
    </source>
</evidence>
<protein>
    <recommendedName>
        <fullName evidence="3">Ead/Ea22-like family protein</fullName>
    </recommendedName>
</protein>
<gene>
    <name evidence="2" type="ORF">PWN146_00366</name>
</gene>
<accession>A0A1C3H9I9</accession>
<evidence type="ECO:0000313" key="2">
    <source>
        <dbReference type="EMBL" id="SAY41702.1"/>
    </source>
</evidence>